<dbReference type="RefSeq" id="XP_060341407.1">
    <property type="nucleotide sequence ID" value="XM_060499831.1"/>
</dbReference>
<dbReference type="GeneID" id="85383730"/>
<proteinExistence type="predicted"/>
<feature type="compositionally biased region" description="Polar residues" evidence="1">
    <location>
        <begin position="195"/>
        <end position="214"/>
    </location>
</feature>
<dbReference type="Proteomes" id="UP001241169">
    <property type="component" value="Unassembled WGS sequence"/>
</dbReference>
<evidence type="ECO:0000313" key="3">
    <source>
        <dbReference type="Proteomes" id="UP001241169"/>
    </source>
</evidence>
<evidence type="ECO:0000256" key="1">
    <source>
        <dbReference type="SAM" id="MobiDB-lite"/>
    </source>
</evidence>
<dbReference type="EMBL" id="MOPA01000020">
    <property type="protein sequence ID" value="KAK1519145.1"/>
    <property type="molecule type" value="Genomic_DNA"/>
</dbReference>
<gene>
    <name evidence="2" type="ORF">CPAR01_15583</name>
</gene>
<evidence type="ECO:0000313" key="2">
    <source>
        <dbReference type="EMBL" id="KAK1519145.1"/>
    </source>
</evidence>
<sequence>MAPSKKSMGKLLDIPRAKQDAKVRKNTTARKNTSAKEQKVPKKGVKITTRPKNRALIQWRRTEEEPLLVTLLWVQYICAKEHGKMPWDDVIPQCFTGVTPTAFTQFLARERKRLLKMGYCVPPLPSQAKSLERDQNIRGYTNAPTAENEDAIRPLVTNAEGEVESDDGEADDAMVNEHDDEGFLNINEAPRKNGESSQVPSVQGHHQSPYQAPAQSGHYVHNDEAQSNHRIHNIPNPQQQAGELLFHHVQQFSLAQHDAQNDAQLQQQPFPLTQYSSQHNQVEQTNQEWQAQHLNEGNGLYRQAIEAWKHDEPPNEARIFVEGLPPMAYYLFKVPASVSGGVSLISGSEIMYPMRTENGYTTYAIPIPVNLGSYLDGLNGQEAGAATPFGSTATTNLSPGTSSLNEPVFRALSDGFGDVVNGGFNGGFQCEHHLHEDANHHANHHVTATGPTHVGEDQELDFKEFNSNLFDFTQFH</sequence>
<accession>A0ABQ9RYY5</accession>
<keyword evidence="3" id="KW-1185">Reference proteome</keyword>
<feature type="compositionally biased region" description="Basic and acidic residues" evidence="1">
    <location>
        <begin position="13"/>
        <end position="23"/>
    </location>
</feature>
<comment type="caution">
    <text evidence="2">The sequence shown here is derived from an EMBL/GenBank/DDBJ whole genome shotgun (WGS) entry which is preliminary data.</text>
</comment>
<reference evidence="2 3" key="1">
    <citation type="submission" date="2016-10" db="EMBL/GenBank/DDBJ databases">
        <title>The genome sequence of Colletotrichum fioriniae PJ7.</title>
        <authorList>
            <person name="Baroncelli R."/>
        </authorList>
    </citation>
    <scope>NUCLEOTIDE SEQUENCE [LARGE SCALE GENOMIC DNA]</scope>
    <source>
        <strain evidence="2 3">IMI 384185</strain>
    </source>
</reference>
<name>A0ABQ9RYY5_9PEZI</name>
<feature type="region of interest" description="Disordered" evidence="1">
    <location>
        <begin position="185"/>
        <end position="215"/>
    </location>
</feature>
<organism evidence="2 3">
    <name type="scientific">Colletotrichum paranaense</name>
    <dbReference type="NCBI Taxonomy" id="1914294"/>
    <lineage>
        <taxon>Eukaryota</taxon>
        <taxon>Fungi</taxon>
        <taxon>Dikarya</taxon>
        <taxon>Ascomycota</taxon>
        <taxon>Pezizomycotina</taxon>
        <taxon>Sordariomycetes</taxon>
        <taxon>Hypocreomycetidae</taxon>
        <taxon>Glomerellales</taxon>
        <taxon>Glomerellaceae</taxon>
        <taxon>Colletotrichum</taxon>
        <taxon>Colletotrichum acutatum species complex</taxon>
    </lineage>
</organism>
<protein>
    <submittedName>
        <fullName evidence="2">Uncharacterized protein</fullName>
    </submittedName>
</protein>
<feature type="region of interest" description="Disordered" evidence="1">
    <location>
        <begin position="1"/>
        <end position="45"/>
    </location>
</feature>